<name>A0A388MAD9_CHABU</name>
<sequence length="238" mass="25809">MLLDFSFLPHHREYSESAVPKKEWLEWTALFRKGELKLEELRPAVDTEASVRPPPTAEEDALDQVAAMDYITGKGDWDPGSSDASVLPLPSQNQRTGLVLKNIQFAAAMPDARQFLKLEYPIKLAVIGTPFSGKFPKRFSPCRGVSSVQQASALAPKPAKRKPGRPRKVVEEGAAIEGSGGANENVAEEEYCNSQEQPAGAAPKSTKHKPGRPQKVAEEETAAMEESGGTGENIAEGR</sequence>
<organism evidence="2 3">
    <name type="scientific">Chara braunii</name>
    <name type="common">Braun's stonewort</name>
    <dbReference type="NCBI Taxonomy" id="69332"/>
    <lineage>
        <taxon>Eukaryota</taxon>
        <taxon>Viridiplantae</taxon>
        <taxon>Streptophyta</taxon>
        <taxon>Charophyceae</taxon>
        <taxon>Charales</taxon>
        <taxon>Characeae</taxon>
        <taxon>Chara</taxon>
    </lineage>
</organism>
<accession>A0A388MAD9</accession>
<protein>
    <submittedName>
        <fullName evidence="2">Uncharacterized protein</fullName>
    </submittedName>
</protein>
<evidence type="ECO:0000313" key="2">
    <source>
        <dbReference type="EMBL" id="GBG91419.1"/>
    </source>
</evidence>
<evidence type="ECO:0000313" key="3">
    <source>
        <dbReference type="Proteomes" id="UP000265515"/>
    </source>
</evidence>
<dbReference type="EMBL" id="BFEA01000904">
    <property type="protein sequence ID" value="GBG91419.1"/>
    <property type="molecule type" value="Genomic_DNA"/>
</dbReference>
<proteinExistence type="predicted"/>
<reference evidence="2 3" key="1">
    <citation type="journal article" date="2018" name="Cell">
        <title>The Chara Genome: Secondary Complexity and Implications for Plant Terrestrialization.</title>
        <authorList>
            <person name="Nishiyama T."/>
            <person name="Sakayama H."/>
            <person name="Vries J.D."/>
            <person name="Buschmann H."/>
            <person name="Saint-Marcoux D."/>
            <person name="Ullrich K.K."/>
            <person name="Haas F.B."/>
            <person name="Vanderstraeten L."/>
            <person name="Becker D."/>
            <person name="Lang D."/>
            <person name="Vosolsobe S."/>
            <person name="Rombauts S."/>
            <person name="Wilhelmsson P.K.I."/>
            <person name="Janitza P."/>
            <person name="Kern R."/>
            <person name="Heyl A."/>
            <person name="Rumpler F."/>
            <person name="Villalobos L.I.A.C."/>
            <person name="Clay J.M."/>
            <person name="Skokan R."/>
            <person name="Toyoda A."/>
            <person name="Suzuki Y."/>
            <person name="Kagoshima H."/>
            <person name="Schijlen E."/>
            <person name="Tajeshwar N."/>
            <person name="Catarino B."/>
            <person name="Hetherington A.J."/>
            <person name="Saltykova A."/>
            <person name="Bonnot C."/>
            <person name="Breuninger H."/>
            <person name="Symeonidi A."/>
            <person name="Radhakrishnan G.V."/>
            <person name="Van Nieuwerburgh F."/>
            <person name="Deforce D."/>
            <person name="Chang C."/>
            <person name="Karol K.G."/>
            <person name="Hedrich R."/>
            <person name="Ulvskov P."/>
            <person name="Glockner G."/>
            <person name="Delwiche C.F."/>
            <person name="Petrasek J."/>
            <person name="Van de Peer Y."/>
            <person name="Friml J."/>
            <person name="Beilby M."/>
            <person name="Dolan L."/>
            <person name="Kohara Y."/>
            <person name="Sugano S."/>
            <person name="Fujiyama A."/>
            <person name="Delaux P.-M."/>
            <person name="Quint M."/>
            <person name="TheiBen G."/>
            <person name="Hagemann M."/>
            <person name="Harholt J."/>
            <person name="Dunand C."/>
            <person name="Zachgo S."/>
            <person name="Langdale J."/>
            <person name="Maumus F."/>
            <person name="Straeten D.V.D."/>
            <person name="Gould S.B."/>
            <person name="Rensing S.A."/>
        </authorList>
    </citation>
    <scope>NUCLEOTIDE SEQUENCE [LARGE SCALE GENOMIC DNA]</scope>
    <source>
        <strain evidence="2 3">S276</strain>
    </source>
</reference>
<gene>
    <name evidence="2" type="ORF">CBR_g52306</name>
</gene>
<keyword evidence="3" id="KW-1185">Reference proteome</keyword>
<dbReference type="AlphaFoldDB" id="A0A388MAD9"/>
<dbReference type="Proteomes" id="UP000265515">
    <property type="component" value="Unassembled WGS sequence"/>
</dbReference>
<comment type="caution">
    <text evidence="2">The sequence shown here is derived from an EMBL/GenBank/DDBJ whole genome shotgun (WGS) entry which is preliminary data.</text>
</comment>
<feature type="compositionally biased region" description="Basic residues" evidence="1">
    <location>
        <begin position="158"/>
        <end position="167"/>
    </location>
</feature>
<dbReference type="Gramene" id="GBG91419">
    <property type="protein sequence ID" value="GBG91419"/>
    <property type="gene ID" value="CBR_g52306"/>
</dbReference>
<feature type="region of interest" description="Disordered" evidence="1">
    <location>
        <begin position="148"/>
        <end position="238"/>
    </location>
</feature>
<evidence type="ECO:0000256" key="1">
    <source>
        <dbReference type="SAM" id="MobiDB-lite"/>
    </source>
</evidence>